<evidence type="ECO:0000313" key="4">
    <source>
        <dbReference type="Proteomes" id="UP000261540"/>
    </source>
</evidence>
<reference evidence="3" key="1">
    <citation type="submission" date="2025-08" db="UniProtKB">
        <authorList>
            <consortium name="Ensembl"/>
        </authorList>
    </citation>
    <scope>IDENTIFICATION</scope>
</reference>
<dbReference type="Proteomes" id="UP000261540">
    <property type="component" value="Unplaced"/>
</dbReference>
<dbReference type="PANTHER" id="PTHR45784">
    <property type="entry name" value="C-TYPE LECTIN DOMAIN FAMILY 20 MEMBER A-RELATED"/>
    <property type="match status" value="1"/>
</dbReference>
<dbReference type="Gene3D" id="3.10.100.10">
    <property type="entry name" value="Mannose-Binding Protein A, subunit A"/>
    <property type="match status" value="1"/>
</dbReference>
<dbReference type="InterPro" id="IPR016187">
    <property type="entry name" value="CTDL_fold"/>
</dbReference>
<feature type="signal peptide" evidence="1">
    <location>
        <begin position="1"/>
        <end position="16"/>
    </location>
</feature>
<dbReference type="PANTHER" id="PTHR45784:SF3">
    <property type="entry name" value="C-TYPE LECTIN DOMAIN FAMILY 4 MEMBER K-LIKE-RELATED"/>
    <property type="match status" value="1"/>
</dbReference>
<dbReference type="SUPFAM" id="SSF56436">
    <property type="entry name" value="C-type lectin-like"/>
    <property type="match status" value="1"/>
</dbReference>
<dbReference type="Pfam" id="PF00059">
    <property type="entry name" value="Lectin_C"/>
    <property type="match status" value="1"/>
</dbReference>
<name>A0A3B3TA88_9TELE</name>
<dbReference type="GeneTree" id="ENSGT00940000163911"/>
<dbReference type="PROSITE" id="PS50041">
    <property type="entry name" value="C_TYPE_LECTIN_2"/>
    <property type="match status" value="1"/>
</dbReference>
<evidence type="ECO:0000256" key="1">
    <source>
        <dbReference type="SAM" id="SignalP"/>
    </source>
</evidence>
<dbReference type="InterPro" id="IPR016186">
    <property type="entry name" value="C-type_lectin-like/link_sf"/>
</dbReference>
<dbReference type="STRING" id="1676925.ENSPKIP00000039348"/>
<sequence>MWPFLLLVLHSTFVQSGLVRLHFEQTAPTCKDGINATWNFTFINQHMNWSGAQSYCRHSYTDLATVRNKEDNALIHTMVTSGTWAWIGLFQDTWEWSDLSNSSFRNWEIGQNDNVGNTCALAQVTWPGTWDMTPCVEKHPFVCYDGE</sequence>
<proteinExistence type="predicted"/>
<feature type="chain" id="PRO_5046729532" description="C-type lectin domain-containing protein" evidence="1">
    <location>
        <begin position="17"/>
        <end position="147"/>
    </location>
</feature>
<dbReference type="Ensembl" id="ENSPKIT00000020352.1">
    <property type="protein sequence ID" value="ENSPKIP00000039348.1"/>
    <property type="gene ID" value="ENSPKIG00000016739.1"/>
</dbReference>
<protein>
    <recommendedName>
        <fullName evidence="2">C-type lectin domain-containing protein</fullName>
    </recommendedName>
</protein>
<evidence type="ECO:0000313" key="3">
    <source>
        <dbReference type="Ensembl" id="ENSPKIP00000039348.1"/>
    </source>
</evidence>
<feature type="domain" description="C-type lectin" evidence="2">
    <location>
        <begin position="35"/>
        <end position="144"/>
    </location>
</feature>
<evidence type="ECO:0000259" key="2">
    <source>
        <dbReference type="PROSITE" id="PS50041"/>
    </source>
</evidence>
<keyword evidence="1" id="KW-0732">Signal</keyword>
<keyword evidence="4" id="KW-1185">Reference proteome</keyword>
<accession>A0A3B3TA88</accession>
<reference evidence="3" key="2">
    <citation type="submission" date="2025-09" db="UniProtKB">
        <authorList>
            <consortium name="Ensembl"/>
        </authorList>
    </citation>
    <scope>IDENTIFICATION</scope>
</reference>
<dbReference type="InterPro" id="IPR001304">
    <property type="entry name" value="C-type_lectin-like"/>
</dbReference>
<organism evidence="3 4">
    <name type="scientific">Paramormyrops kingsleyae</name>
    <dbReference type="NCBI Taxonomy" id="1676925"/>
    <lineage>
        <taxon>Eukaryota</taxon>
        <taxon>Metazoa</taxon>
        <taxon>Chordata</taxon>
        <taxon>Craniata</taxon>
        <taxon>Vertebrata</taxon>
        <taxon>Euteleostomi</taxon>
        <taxon>Actinopterygii</taxon>
        <taxon>Neopterygii</taxon>
        <taxon>Teleostei</taxon>
        <taxon>Osteoglossocephala</taxon>
        <taxon>Osteoglossomorpha</taxon>
        <taxon>Osteoglossiformes</taxon>
        <taxon>Mormyridae</taxon>
        <taxon>Paramormyrops</taxon>
    </lineage>
</organism>
<dbReference type="AlphaFoldDB" id="A0A3B3TA88"/>
<dbReference type="SMART" id="SM00034">
    <property type="entry name" value="CLECT"/>
    <property type="match status" value="1"/>
</dbReference>